<proteinExistence type="predicted"/>
<feature type="transmembrane region" description="Helical" evidence="1">
    <location>
        <begin position="846"/>
        <end position="863"/>
    </location>
</feature>
<keyword evidence="1" id="KW-0812">Transmembrane</keyword>
<keyword evidence="1" id="KW-0472">Membrane</keyword>
<protein>
    <submittedName>
        <fullName evidence="2">Uncharacterized protein</fullName>
    </submittedName>
</protein>
<name>A0A7S4AL23_9STRA</name>
<gene>
    <name evidence="2" type="ORF">PAUS00366_LOCUS12035</name>
</gene>
<evidence type="ECO:0000256" key="1">
    <source>
        <dbReference type="SAM" id="Phobius"/>
    </source>
</evidence>
<dbReference type="EMBL" id="HBIX01016646">
    <property type="protein sequence ID" value="CAE0719281.1"/>
    <property type="molecule type" value="Transcribed_RNA"/>
</dbReference>
<dbReference type="AlphaFoldDB" id="A0A7S4AL23"/>
<feature type="transmembrane region" description="Helical" evidence="1">
    <location>
        <begin position="816"/>
        <end position="834"/>
    </location>
</feature>
<reference evidence="2" key="1">
    <citation type="submission" date="2021-01" db="EMBL/GenBank/DDBJ databases">
        <authorList>
            <person name="Corre E."/>
            <person name="Pelletier E."/>
            <person name="Niang G."/>
            <person name="Scheremetjew M."/>
            <person name="Finn R."/>
            <person name="Kale V."/>
            <person name="Holt S."/>
            <person name="Cochrane G."/>
            <person name="Meng A."/>
            <person name="Brown T."/>
            <person name="Cohen L."/>
        </authorList>
    </citation>
    <scope>NUCLEOTIDE SEQUENCE</scope>
    <source>
        <strain evidence="2">10249 10 AB</strain>
    </source>
</reference>
<organism evidence="2">
    <name type="scientific">Pseudo-nitzschia australis</name>
    <dbReference type="NCBI Taxonomy" id="44445"/>
    <lineage>
        <taxon>Eukaryota</taxon>
        <taxon>Sar</taxon>
        <taxon>Stramenopiles</taxon>
        <taxon>Ochrophyta</taxon>
        <taxon>Bacillariophyta</taxon>
        <taxon>Bacillariophyceae</taxon>
        <taxon>Bacillariophycidae</taxon>
        <taxon>Bacillariales</taxon>
        <taxon>Bacillariaceae</taxon>
        <taxon>Pseudo-nitzschia</taxon>
    </lineage>
</organism>
<accession>A0A7S4AL23</accession>
<keyword evidence="1" id="KW-1133">Transmembrane helix</keyword>
<evidence type="ECO:0000313" key="2">
    <source>
        <dbReference type="EMBL" id="CAE0719281.1"/>
    </source>
</evidence>
<sequence>MTTYKYSVPWLELESAAARAVPRATWESLCAKIGTTLPKVDLPETDITPPVVMKGGALVGHSGAQKAEIYRAARHVRGPLKSKAKKLIAGLVARILDEKTVLTDLKAVHSAYLTLASWADVQPSRYAEGLAKWSVTVAASTMFGHTANDRMNPTAAAAKATLLTTAFYKELVHACQVVEAVKLLKSARHVARSKKITMAYGICPAESAGLRTRNRRTARAALPAGFPQVEFWASSVFLATNHGMAVMPTGDMQRLEQYAVAAMNMTAVMLFKAAVCMVDPTKELGWLRTEFRNMSTAVLVVPKDEEVHVCRAYKQAYTASLASRAGRKDAVADAENELRAMPYAHESGALRHYADLKAMTIGMAEDLGKVHKALPASTSLGAATVYGRYLKAHEENPKRPVVAGRPKLDDELFAKCLRDEVTVALRHKDDALGVKLLDPLQPPAWYRAWVDRKVVPQAAGWSRALDLRGSARAPIRSDYAAGAFKDSALAPDEAPPDGVTVAAKTHTNMALRRFVSMDYPSQAMAVAALKSKSGRMTKSDQKSENYKDPLRLFYEATLLDRMGVSWTESAIYSVAKHHPCYMLGKSPSAQQAKAREMISPATGGMCKRFFSFDVSNWSAGMAAKVQRLSGDVWAEVFDDPAVGSAYNTMAGSTVYAQKHGILAGYVSPTANFEGYDGKAMTMVHLALMSATVQRTRQVTKNPDLSVQLMTYIDDGAAALELRTSKAEEEFTEFMACAEEVYGAERFVLHALKCLPSDRMFTFLNEVYYAGAHEVSATKAALRIAAEPKQEHDSLPDRVMTLSSGTQGAVQAGLPNLVAALFCYFLVALELVTWVRHPKAMIANSPVSVALMIASPAAYYGLAVPSARGFDKTGKGASLSEGIAAMQSFALAYPAVKKVVVMRFRTPLPARSYTAMLRNPTGTSGLSVLRTNRISAALAAVAPELAVNPVASQVMRPLVDFDAEAYGVALFGHSTVVSAAAIQMAWKACPMCNAEAWLAKFRSSKTVASMIGRDAMKEIMRQQREDAKLAIAIALGAM</sequence>